<dbReference type="InterPro" id="IPR036249">
    <property type="entry name" value="Thioredoxin-like_sf"/>
</dbReference>
<accession>A0AA88BC61</accession>
<dbReference type="AlphaFoldDB" id="A0AA88BC61"/>
<dbReference type="Gene3D" id="3.40.30.10">
    <property type="entry name" value="Glutaredoxin"/>
    <property type="match status" value="1"/>
</dbReference>
<organism evidence="1 2">
    <name type="scientific">Bradyrhizobium guangdongense</name>
    <dbReference type="NCBI Taxonomy" id="1325090"/>
    <lineage>
        <taxon>Bacteria</taxon>
        <taxon>Pseudomonadati</taxon>
        <taxon>Pseudomonadota</taxon>
        <taxon>Alphaproteobacteria</taxon>
        <taxon>Hyphomicrobiales</taxon>
        <taxon>Nitrobacteraceae</taxon>
        <taxon>Bradyrhizobium</taxon>
    </lineage>
</organism>
<reference evidence="1" key="1">
    <citation type="journal article" date="2014" name="Int. J. Syst. Evol. Microbiol.">
        <title>Complete genome sequence of Corynebacterium casei LMG S-19264T (=DSM 44701T), isolated from a smear-ripened cheese.</title>
        <authorList>
            <consortium name="US DOE Joint Genome Institute (JGI-PGF)"/>
            <person name="Walter F."/>
            <person name="Albersmeier A."/>
            <person name="Kalinowski J."/>
            <person name="Ruckert C."/>
        </authorList>
    </citation>
    <scope>NUCLEOTIDE SEQUENCE</scope>
    <source>
        <strain evidence="1">CGMCC 1.15034</strain>
    </source>
</reference>
<gene>
    <name evidence="1" type="ORF">GCM10010987_63150</name>
</gene>
<protein>
    <submittedName>
        <fullName evidence="1">Uncharacterized protein</fullName>
    </submittedName>
</protein>
<dbReference type="Proteomes" id="UP000625079">
    <property type="component" value="Unassembled WGS sequence"/>
</dbReference>
<evidence type="ECO:0000313" key="2">
    <source>
        <dbReference type="Proteomes" id="UP000625079"/>
    </source>
</evidence>
<comment type="caution">
    <text evidence="1">The sequence shown here is derived from an EMBL/GenBank/DDBJ whole genome shotgun (WGS) entry which is preliminary data.</text>
</comment>
<dbReference type="EMBL" id="BMHC01000020">
    <property type="protein sequence ID" value="GGI31183.1"/>
    <property type="molecule type" value="Genomic_DNA"/>
</dbReference>
<evidence type="ECO:0000313" key="1">
    <source>
        <dbReference type="EMBL" id="GGI31183.1"/>
    </source>
</evidence>
<dbReference type="SUPFAM" id="SSF52833">
    <property type="entry name" value="Thioredoxin-like"/>
    <property type="match status" value="1"/>
</dbReference>
<name>A0AA88BC61_9BRAD</name>
<reference evidence="1" key="2">
    <citation type="submission" date="2022-12" db="EMBL/GenBank/DDBJ databases">
        <authorList>
            <person name="Sun Q."/>
            <person name="Zhou Y."/>
        </authorList>
    </citation>
    <scope>NUCLEOTIDE SEQUENCE</scope>
    <source>
        <strain evidence="1">CGMCC 1.15034</strain>
    </source>
</reference>
<sequence>MTAAMPYLVQLQEKYKDCGVEVIGVACGEEAPTADEARTKLEAWLTETSPKLNYRIAFDFTGEMKQLWGDPSFAPGFPSLSSSIATATSRS</sequence>
<proteinExistence type="predicted"/>